<keyword evidence="3" id="KW-1134">Transmembrane beta strand</keyword>
<evidence type="ECO:0000259" key="6">
    <source>
        <dbReference type="Pfam" id="PF01103"/>
    </source>
</evidence>
<evidence type="ECO:0000256" key="2">
    <source>
        <dbReference type="ARBA" id="ARBA00010913"/>
    </source>
</evidence>
<evidence type="ECO:0000256" key="4">
    <source>
        <dbReference type="ARBA" id="ARBA00022692"/>
    </source>
</evidence>
<gene>
    <name evidence="7" type="ORF">TR11286</name>
</gene>
<evidence type="ECO:0000256" key="1">
    <source>
        <dbReference type="ARBA" id="ARBA00004374"/>
    </source>
</evidence>
<organism evidence="7">
    <name type="scientific">Schistocephalus solidus</name>
    <name type="common">Tapeworm</name>
    <dbReference type="NCBI Taxonomy" id="70667"/>
    <lineage>
        <taxon>Eukaryota</taxon>
        <taxon>Metazoa</taxon>
        <taxon>Spiralia</taxon>
        <taxon>Lophotrochozoa</taxon>
        <taxon>Platyhelminthes</taxon>
        <taxon>Cestoda</taxon>
        <taxon>Eucestoda</taxon>
        <taxon>Diphyllobothriidea</taxon>
        <taxon>Diphyllobothriidae</taxon>
        <taxon>Schistocephalus</taxon>
    </lineage>
</organism>
<evidence type="ECO:0000256" key="5">
    <source>
        <dbReference type="ARBA" id="ARBA00023136"/>
    </source>
</evidence>
<protein>
    <recommendedName>
        <fullName evidence="6">Bacterial surface antigen (D15) domain-containing protein</fullName>
    </recommendedName>
</protein>
<dbReference type="PANTHER" id="PTHR12815">
    <property type="entry name" value="SORTING AND ASSEMBLY MACHINERY SAMM50 PROTEIN FAMILY MEMBER"/>
    <property type="match status" value="1"/>
</dbReference>
<feature type="non-terminal residue" evidence="7">
    <location>
        <position position="1"/>
    </location>
</feature>
<keyword evidence="4" id="KW-0812">Transmembrane</keyword>
<comment type="subcellular location">
    <subcellularLocation>
        <location evidence="1">Mitochondrion outer membrane</location>
        <topology evidence="1">Multi-pass membrane protein</topology>
    </subcellularLocation>
</comment>
<dbReference type="Pfam" id="PF01103">
    <property type="entry name" value="Omp85"/>
    <property type="match status" value="1"/>
</dbReference>
<reference evidence="7" key="1">
    <citation type="submission" date="2016-01" db="EMBL/GenBank/DDBJ databases">
        <title>Reference transcriptome for the parasite Schistocephalus solidus: insights into the molecular evolution of parasitism.</title>
        <authorList>
            <person name="Hebert F.O."/>
            <person name="Grambauer S."/>
            <person name="Barber I."/>
            <person name="Landry C.R."/>
            <person name="Aubin-Horth N."/>
        </authorList>
    </citation>
    <scope>NUCLEOTIDE SEQUENCE</scope>
</reference>
<dbReference type="AlphaFoldDB" id="A0A0X3P667"/>
<evidence type="ECO:0000256" key="3">
    <source>
        <dbReference type="ARBA" id="ARBA00022452"/>
    </source>
</evidence>
<keyword evidence="5" id="KW-0472">Membrane</keyword>
<proteinExistence type="inferred from homology"/>
<dbReference type="GO" id="GO:0005741">
    <property type="term" value="C:mitochondrial outer membrane"/>
    <property type="evidence" value="ECO:0007669"/>
    <property type="project" value="UniProtKB-SubCell"/>
</dbReference>
<sequence length="502" mass="56321">RGVFLEVMNSNGYWTPGEVPVFVTDVYFFGLRKTDPEFLKKQLPCLVKSKNLRELLRNCSELKQMLMNLNIFHSVQLAVDVDSKSAVDDAYKVSFVVQERKPQTLKAQWTVNTDGAMRLGGYYSLNNIFRKGERLQIDVSMGRDASALRSATFTKPLEKNPTMFFSFGGSEGTYDHWWSRFMRHEKSLFAEFLAPSRFGVHRLSWSYLWRELEASGRNTPWAVRMESGQSMRMNLRHQLEFDTRSDRIFPDDGLLLRLAKDITFITPGPPGAGVNNEDEPARGTSVLPISNAIQLRLESLLQCPFRLTSWLVGELTFSTGLVHSLTRHPVSIADRFFLGGPLDFRGFKFCGLGPSEPLLVPRPVNSEFLLEPAPQPADDDIHRSPVGALGSWLAGAHFYSPLPLWGAAQDSMGSLFRLHAFAMTGSLVSDPVAAAKRALSLGQYNRLMEFLDIRPRYVLGAGLILRFAQMARLELNYCLPMSSQPGDGVQSGFQLGIGVSYM</sequence>
<accession>A0A0X3P667</accession>
<name>A0A0X3P667_SCHSO</name>
<comment type="similarity">
    <text evidence="2">Belongs to the SAM50/omp85 family.</text>
</comment>
<dbReference type="PANTHER" id="PTHR12815:SF18">
    <property type="entry name" value="SORTING AND ASSEMBLY MACHINERY COMPONENT 50 HOMOLOG"/>
    <property type="match status" value="1"/>
</dbReference>
<dbReference type="Gene3D" id="2.40.160.50">
    <property type="entry name" value="membrane protein fhac: a member of the omp85/tpsb transporter family"/>
    <property type="match status" value="1"/>
</dbReference>
<dbReference type="GO" id="GO:0045040">
    <property type="term" value="P:protein insertion into mitochondrial outer membrane"/>
    <property type="evidence" value="ECO:0007669"/>
    <property type="project" value="TreeGrafter"/>
</dbReference>
<dbReference type="InterPro" id="IPR039910">
    <property type="entry name" value="D15-like"/>
</dbReference>
<dbReference type="EMBL" id="GEEE01019743">
    <property type="protein sequence ID" value="JAP43482.1"/>
    <property type="molecule type" value="Transcribed_RNA"/>
</dbReference>
<dbReference type="InterPro" id="IPR000184">
    <property type="entry name" value="Bac_surfAg_D15"/>
</dbReference>
<evidence type="ECO:0000313" key="7">
    <source>
        <dbReference type="EMBL" id="JAP43482.1"/>
    </source>
</evidence>
<feature type="domain" description="Bacterial surface antigen (D15)" evidence="6">
    <location>
        <begin position="127"/>
        <end position="499"/>
    </location>
</feature>